<sequence>MEKNKKAVTLIELMIVLAICGLFLVLVYNFFIKNIRTSHYKGQIKKVMQQDGRLLVERYYMDVQGAYKITSCDDNNLELEVFSDVPSESGFEITPTTIDVKYEFDSGSKTITRSVDGSMAKEYNQVSNCEFKMLNVDLEETSSADEAVCVVLKVEFEEKEEKYAILTSAFMRYPQASMTFGVRSRYG</sequence>
<dbReference type="Proteomes" id="UP000234857">
    <property type="component" value="Unassembled WGS sequence"/>
</dbReference>
<dbReference type="EMBL" id="PKTG01000106">
    <property type="protein sequence ID" value="PLX16788.1"/>
    <property type="molecule type" value="Genomic_DNA"/>
</dbReference>
<comment type="caution">
    <text evidence="2">The sequence shown here is derived from an EMBL/GenBank/DDBJ whole genome shotgun (WGS) entry which is preliminary data.</text>
</comment>
<organism evidence="2 3">
    <name type="scientific">Muiribacterium halophilum</name>
    <dbReference type="NCBI Taxonomy" id="2053465"/>
    <lineage>
        <taxon>Bacteria</taxon>
        <taxon>Candidatus Muiribacteriota</taxon>
        <taxon>Candidatus Muiribacteriia</taxon>
        <taxon>Candidatus Muiribacteriales</taxon>
        <taxon>Candidatus Muiribacteriaceae</taxon>
        <taxon>Candidatus Muiribacterium</taxon>
    </lineage>
</organism>
<proteinExistence type="predicted"/>
<name>A0A2N5ZDP7_MUIH1</name>
<dbReference type="AlphaFoldDB" id="A0A2N5ZDP7"/>
<reference evidence="2 3" key="1">
    <citation type="submission" date="2017-11" db="EMBL/GenBank/DDBJ databases">
        <title>Genome-resolved metagenomics identifies genetic mobility, metabolic interactions, and unexpected diversity in perchlorate-reducing communities.</title>
        <authorList>
            <person name="Barnum T.P."/>
            <person name="Figueroa I.A."/>
            <person name="Carlstrom C.I."/>
            <person name="Lucas L.N."/>
            <person name="Engelbrektson A.L."/>
            <person name="Coates J.D."/>
        </authorList>
    </citation>
    <scope>NUCLEOTIDE SEQUENCE [LARGE SCALE GENOMIC DNA]</scope>
    <source>
        <strain evidence="2">BM706</strain>
    </source>
</reference>
<dbReference type="InterPro" id="IPR012902">
    <property type="entry name" value="N_methyl_site"/>
</dbReference>
<dbReference type="SUPFAM" id="SSF54523">
    <property type="entry name" value="Pili subunits"/>
    <property type="match status" value="1"/>
</dbReference>
<keyword evidence="1" id="KW-0812">Transmembrane</keyword>
<dbReference type="InterPro" id="IPR045584">
    <property type="entry name" value="Pilin-like"/>
</dbReference>
<feature type="transmembrane region" description="Helical" evidence="1">
    <location>
        <begin position="7"/>
        <end position="31"/>
    </location>
</feature>
<dbReference type="NCBIfam" id="TIGR02532">
    <property type="entry name" value="IV_pilin_GFxxxE"/>
    <property type="match status" value="1"/>
</dbReference>
<evidence type="ECO:0000256" key="1">
    <source>
        <dbReference type="SAM" id="Phobius"/>
    </source>
</evidence>
<protein>
    <submittedName>
        <fullName evidence="2">Uncharacterized protein</fullName>
    </submittedName>
</protein>
<feature type="non-terminal residue" evidence="2">
    <location>
        <position position="187"/>
    </location>
</feature>
<gene>
    <name evidence="2" type="ORF">C0601_09380</name>
</gene>
<accession>A0A2N5ZDP7</accession>
<evidence type="ECO:0000313" key="2">
    <source>
        <dbReference type="EMBL" id="PLX16788.1"/>
    </source>
</evidence>
<evidence type="ECO:0000313" key="3">
    <source>
        <dbReference type="Proteomes" id="UP000234857"/>
    </source>
</evidence>
<dbReference type="Gene3D" id="3.30.700.10">
    <property type="entry name" value="Glycoprotein, Type 4 Pilin"/>
    <property type="match status" value="1"/>
</dbReference>
<dbReference type="Pfam" id="PF07963">
    <property type="entry name" value="N_methyl"/>
    <property type="match status" value="1"/>
</dbReference>
<keyword evidence="1" id="KW-0472">Membrane</keyword>
<keyword evidence="1" id="KW-1133">Transmembrane helix</keyword>